<proteinExistence type="predicted"/>
<accession>A0A077M9F9</accession>
<feature type="transmembrane region" description="Helical" evidence="2">
    <location>
        <begin position="46"/>
        <end position="65"/>
    </location>
</feature>
<dbReference type="Proteomes" id="UP000035720">
    <property type="component" value="Unassembled WGS sequence"/>
</dbReference>
<dbReference type="STRING" id="1193518.BN13_520011"/>
<feature type="transmembrane region" description="Helical" evidence="2">
    <location>
        <begin position="209"/>
        <end position="227"/>
    </location>
</feature>
<evidence type="ECO:0000313" key="3">
    <source>
        <dbReference type="EMBL" id="CCI53966.1"/>
    </source>
</evidence>
<gene>
    <name evidence="3" type="ORF">BN13_520011</name>
</gene>
<feature type="region of interest" description="Disordered" evidence="1">
    <location>
        <begin position="1"/>
        <end position="37"/>
    </location>
</feature>
<dbReference type="AlphaFoldDB" id="A0A077M9F9"/>
<evidence type="ECO:0000256" key="2">
    <source>
        <dbReference type="SAM" id="Phobius"/>
    </source>
</evidence>
<evidence type="ECO:0000313" key="4">
    <source>
        <dbReference type="Proteomes" id="UP000035720"/>
    </source>
</evidence>
<feature type="transmembrane region" description="Helical" evidence="2">
    <location>
        <begin position="247"/>
        <end position="272"/>
    </location>
</feature>
<feature type="transmembrane region" description="Helical" evidence="2">
    <location>
        <begin position="323"/>
        <end position="345"/>
    </location>
</feature>
<feature type="compositionally biased region" description="Low complexity" evidence="1">
    <location>
        <begin position="21"/>
        <end position="34"/>
    </location>
</feature>
<reference evidence="3 4" key="1">
    <citation type="journal article" date="2013" name="ISME J.">
        <title>A metabolic model for members of the genus Tetrasphaera involved in enhanced biological phosphorus removal.</title>
        <authorList>
            <person name="Kristiansen R."/>
            <person name="Nguyen H.T.T."/>
            <person name="Saunders A.M."/>
            <person name="Nielsen J.L."/>
            <person name="Wimmer R."/>
            <person name="Le V.Q."/>
            <person name="McIlroy S.J."/>
            <person name="Petrovski S."/>
            <person name="Seviour R.J."/>
            <person name="Calteau A."/>
            <person name="Nielsen K.L."/>
            <person name="Nielsen P.H."/>
        </authorList>
    </citation>
    <scope>NUCLEOTIDE SEQUENCE [LARGE SCALE GENOMIC DNA]</scope>
    <source>
        <strain evidence="3 4">Ben 74</strain>
    </source>
</reference>
<keyword evidence="2" id="KW-0472">Membrane</keyword>
<keyword evidence="2" id="KW-1133">Transmembrane helix</keyword>
<name>A0A077M9F9_9MICO</name>
<feature type="transmembrane region" description="Helical" evidence="2">
    <location>
        <begin position="85"/>
        <end position="109"/>
    </location>
</feature>
<evidence type="ECO:0000256" key="1">
    <source>
        <dbReference type="SAM" id="MobiDB-lite"/>
    </source>
</evidence>
<organism evidence="3 4">
    <name type="scientific">Nostocoides jenkinsii Ben 74</name>
    <dbReference type="NCBI Taxonomy" id="1193518"/>
    <lineage>
        <taxon>Bacteria</taxon>
        <taxon>Bacillati</taxon>
        <taxon>Actinomycetota</taxon>
        <taxon>Actinomycetes</taxon>
        <taxon>Micrococcales</taxon>
        <taxon>Intrasporangiaceae</taxon>
        <taxon>Nostocoides</taxon>
    </lineage>
</organism>
<comment type="caution">
    <text evidence="3">The sequence shown here is derived from an EMBL/GenBank/DDBJ whole genome shotgun (WGS) entry which is preliminary data.</text>
</comment>
<feature type="transmembrane region" description="Helical" evidence="2">
    <location>
        <begin position="390"/>
        <end position="411"/>
    </location>
</feature>
<feature type="transmembrane region" description="Helical" evidence="2">
    <location>
        <begin position="278"/>
        <end position="311"/>
    </location>
</feature>
<feature type="transmembrane region" description="Helical" evidence="2">
    <location>
        <begin position="423"/>
        <end position="443"/>
    </location>
</feature>
<feature type="transmembrane region" description="Helical" evidence="2">
    <location>
        <begin position="449"/>
        <end position="467"/>
    </location>
</feature>
<keyword evidence="4" id="KW-1185">Reference proteome</keyword>
<feature type="transmembrane region" description="Helical" evidence="2">
    <location>
        <begin position="121"/>
        <end position="138"/>
    </location>
</feature>
<protein>
    <submittedName>
        <fullName evidence="3">Uncharacterized protein</fullName>
    </submittedName>
</protein>
<keyword evidence="2" id="KW-0812">Transmembrane</keyword>
<dbReference type="Pfam" id="PF26314">
    <property type="entry name" value="MptA_B_family"/>
    <property type="match status" value="1"/>
</dbReference>
<sequence length="540" mass="56266">MARQALATRHAPAARQDVRVARPAATEPARAEPASGRRRASRLESLVPWLLGASFALLILVGVLGDSAATPPLGPHGWAPGALPWSPGSGLVSGGLAAAYVLGGVGLALNLRAPRPVPTRILAILGVGALLTRPFGSADHTNYAAYGRILGAGGNPWTESPIAWAGGHDPVTSLVQPPWQETPSVYGPVATILQWAAAGIGGDNLRQIVWVWQCLIVLVWLAGRWLMRRLFPDRPGFVDALWTVNPLLFGTGVLGVHVDLLATVLTVGALVLLRRAWVGATVAAGLIIGAAIAVKVTAGVVLLAAVIGVVMEARRTRAGLAGAVWRAAALVLGAALVALPAHLWAGAHVYDQLGRSRRAISLATPWRKVYEWISGEGIGGLFAGDGERSAVFAAACVLCVVLALAAWRVLGRPPAGTATRGDVAIVLTLVLSFAYAAGAPYALPWYDQLVWALLPGVLAGSGGLLLARLQIVRSMAMTLAYVPGRVIGMSASVEALSLGFRRNVAPVAAAVVWAVLVWLAARRPGTRPEPPDPRTAHPRT</sequence>
<dbReference type="EMBL" id="CAJC01000164">
    <property type="protein sequence ID" value="CCI53966.1"/>
    <property type="molecule type" value="Genomic_DNA"/>
</dbReference>